<evidence type="ECO:0000256" key="1">
    <source>
        <dbReference type="SAM" id="MobiDB-lite"/>
    </source>
</evidence>
<dbReference type="EMBL" id="BAABID010000004">
    <property type="protein sequence ID" value="GAA4720272.1"/>
    <property type="molecule type" value="Genomic_DNA"/>
</dbReference>
<dbReference type="Proteomes" id="UP001500956">
    <property type="component" value="Unassembled WGS sequence"/>
</dbReference>
<accession>A0ABP8Y400</accession>
<dbReference type="InterPro" id="IPR046039">
    <property type="entry name" value="DUF5997"/>
</dbReference>
<comment type="caution">
    <text evidence="2">The sequence shown here is derived from an EMBL/GenBank/DDBJ whole genome shotgun (WGS) entry which is preliminary data.</text>
</comment>
<organism evidence="2 3">
    <name type="scientific">Isoptericola chiayiensis</name>
    <dbReference type="NCBI Taxonomy" id="579446"/>
    <lineage>
        <taxon>Bacteria</taxon>
        <taxon>Bacillati</taxon>
        <taxon>Actinomycetota</taxon>
        <taxon>Actinomycetes</taxon>
        <taxon>Micrococcales</taxon>
        <taxon>Promicromonosporaceae</taxon>
        <taxon>Isoptericola</taxon>
    </lineage>
</organism>
<evidence type="ECO:0000313" key="2">
    <source>
        <dbReference type="EMBL" id="GAA4720272.1"/>
    </source>
</evidence>
<dbReference type="Pfam" id="PF19460">
    <property type="entry name" value="DUF5997"/>
    <property type="match status" value="1"/>
</dbReference>
<protein>
    <submittedName>
        <fullName evidence="2">Uncharacterized protein</fullName>
    </submittedName>
</protein>
<keyword evidence="3" id="KW-1185">Reference proteome</keyword>
<evidence type="ECO:0000313" key="3">
    <source>
        <dbReference type="Proteomes" id="UP001500956"/>
    </source>
</evidence>
<gene>
    <name evidence="2" type="ORF">GCM10023216_06450</name>
</gene>
<feature type="region of interest" description="Disordered" evidence="1">
    <location>
        <begin position="140"/>
        <end position="159"/>
    </location>
</feature>
<proteinExistence type="predicted"/>
<name>A0ABP8Y400_9MICO</name>
<sequence length="159" mass="17099">MSGPPSSAGAVSSLTVPGYGAAARGPHVYAGRMAGTPFSQQVLKPMNAAKKLGVYLPATPAEFQEKGITRAELEQLETNPPQWLDDLRRNGPHPRPVVAGRLGISIGGLARGGVTEPLTTEQIDELREDPPEWLVRERETAAKVRAEEERVAAERKPTD</sequence>
<reference evidence="3" key="1">
    <citation type="journal article" date="2019" name="Int. J. Syst. Evol. Microbiol.">
        <title>The Global Catalogue of Microorganisms (GCM) 10K type strain sequencing project: providing services to taxonomists for standard genome sequencing and annotation.</title>
        <authorList>
            <consortium name="The Broad Institute Genomics Platform"/>
            <consortium name="The Broad Institute Genome Sequencing Center for Infectious Disease"/>
            <person name="Wu L."/>
            <person name="Ma J."/>
        </authorList>
    </citation>
    <scope>NUCLEOTIDE SEQUENCE [LARGE SCALE GENOMIC DNA]</scope>
    <source>
        <strain evidence="3">JCM 18063</strain>
    </source>
</reference>